<keyword evidence="5 6" id="KW-0472">Membrane</keyword>
<feature type="transmembrane region" description="Helical" evidence="6">
    <location>
        <begin position="6"/>
        <end position="23"/>
    </location>
</feature>
<keyword evidence="4 6" id="KW-1133">Transmembrane helix</keyword>
<feature type="transmembrane region" description="Helical" evidence="6">
    <location>
        <begin position="136"/>
        <end position="157"/>
    </location>
</feature>
<feature type="transmembrane region" description="Helical" evidence="6">
    <location>
        <begin position="44"/>
        <end position="65"/>
    </location>
</feature>
<feature type="transmembrane region" description="Helical" evidence="6">
    <location>
        <begin position="313"/>
        <end position="335"/>
    </location>
</feature>
<feature type="transmembrane region" description="Helical" evidence="6">
    <location>
        <begin position="347"/>
        <end position="372"/>
    </location>
</feature>
<evidence type="ECO:0000259" key="7">
    <source>
        <dbReference type="PROSITE" id="PS50850"/>
    </source>
</evidence>
<evidence type="ECO:0000256" key="4">
    <source>
        <dbReference type="ARBA" id="ARBA00022989"/>
    </source>
</evidence>
<feature type="transmembrane region" description="Helical" evidence="6">
    <location>
        <begin position="254"/>
        <end position="275"/>
    </location>
</feature>
<feature type="transmembrane region" description="Helical" evidence="6">
    <location>
        <begin position="287"/>
        <end position="307"/>
    </location>
</feature>
<dbReference type="Proteomes" id="UP000502928">
    <property type="component" value="Chromosome"/>
</dbReference>
<dbReference type="PANTHER" id="PTHR23505">
    <property type="entry name" value="SPINSTER"/>
    <property type="match status" value="1"/>
</dbReference>
<reference evidence="8 9" key="1">
    <citation type="submission" date="2020-02" db="EMBL/GenBank/DDBJ databases">
        <title>Complete genome of Muricauda sp. 501str8.</title>
        <authorList>
            <person name="Dong B."/>
            <person name="Zhu S."/>
            <person name="Yang J."/>
            <person name="Chen J."/>
        </authorList>
    </citation>
    <scope>NUCLEOTIDE SEQUENCE [LARGE SCALE GENOMIC DNA]</scope>
    <source>
        <strain evidence="8 9">501str8</strain>
    </source>
</reference>
<dbReference type="GO" id="GO:0022857">
    <property type="term" value="F:transmembrane transporter activity"/>
    <property type="evidence" value="ECO:0007669"/>
    <property type="project" value="InterPro"/>
</dbReference>
<dbReference type="PANTHER" id="PTHR23505:SF79">
    <property type="entry name" value="PROTEIN SPINSTER"/>
    <property type="match status" value="1"/>
</dbReference>
<proteinExistence type="predicted"/>
<keyword evidence="3 6" id="KW-0812">Transmembrane</keyword>
<dbReference type="InterPro" id="IPR044770">
    <property type="entry name" value="MFS_spinster-like"/>
</dbReference>
<evidence type="ECO:0000256" key="5">
    <source>
        <dbReference type="ARBA" id="ARBA00023136"/>
    </source>
</evidence>
<dbReference type="AlphaFoldDB" id="A0A6G7J867"/>
<comment type="subcellular location">
    <subcellularLocation>
        <location evidence="1">Membrane</location>
        <topology evidence="1">Multi-pass membrane protein</topology>
    </subcellularLocation>
</comment>
<dbReference type="GO" id="GO:0016020">
    <property type="term" value="C:membrane"/>
    <property type="evidence" value="ECO:0007669"/>
    <property type="project" value="UniProtKB-SubCell"/>
</dbReference>
<dbReference type="Gene3D" id="1.20.1250.20">
    <property type="entry name" value="MFS general substrate transporter like domains"/>
    <property type="match status" value="2"/>
</dbReference>
<gene>
    <name evidence="8" type="ORF">GVT53_04550</name>
</gene>
<evidence type="ECO:0000256" key="1">
    <source>
        <dbReference type="ARBA" id="ARBA00004141"/>
    </source>
</evidence>
<feature type="transmembrane region" description="Helical" evidence="6">
    <location>
        <begin position="384"/>
        <end position="404"/>
    </location>
</feature>
<evidence type="ECO:0000256" key="3">
    <source>
        <dbReference type="ARBA" id="ARBA00022692"/>
    </source>
</evidence>
<evidence type="ECO:0000313" key="8">
    <source>
        <dbReference type="EMBL" id="QII47081.1"/>
    </source>
</evidence>
<feature type="transmembrane region" description="Helical" evidence="6">
    <location>
        <begin position="163"/>
        <end position="181"/>
    </location>
</feature>
<evidence type="ECO:0000256" key="2">
    <source>
        <dbReference type="ARBA" id="ARBA00022448"/>
    </source>
</evidence>
<protein>
    <submittedName>
        <fullName evidence="8">MFS transporter</fullName>
    </submittedName>
</protein>
<feature type="transmembrane region" description="Helical" evidence="6">
    <location>
        <begin position="220"/>
        <end position="239"/>
    </location>
</feature>
<organism evidence="8 9">
    <name type="scientific">Flagellimonas oceani</name>
    <dbReference type="NCBI Taxonomy" id="2698672"/>
    <lineage>
        <taxon>Bacteria</taxon>
        <taxon>Pseudomonadati</taxon>
        <taxon>Bacteroidota</taxon>
        <taxon>Flavobacteriia</taxon>
        <taxon>Flavobacteriales</taxon>
        <taxon>Flavobacteriaceae</taxon>
        <taxon>Flagellimonas</taxon>
    </lineage>
</organism>
<dbReference type="PROSITE" id="PS50850">
    <property type="entry name" value="MFS"/>
    <property type="match status" value="1"/>
</dbReference>
<keyword evidence="9" id="KW-1185">Reference proteome</keyword>
<name>A0A6G7J867_9FLAO</name>
<dbReference type="InterPro" id="IPR036259">
    <property type="entry name" value="MFS_trans_sf"/>
</dbReference>
<feature type="domain" description="Major facilitator superfamily (MFS) profile" evidence="7">
    <location>
        <begin position="10"/>
        <end position="408"/>
    </location>
</feature>
<dbReference type="KEGG" id="mut:GVT53_04550"/>
<dbReference type="CDD" id="cd17328">
    <property type="entry name" value="MFS_spinster_like"/>
    <property type="match status" value="1"/>
</dbReference>
<dbReference type="SUPFAM" id="SSF103473">
    <property type="entry name" value="MFS general substrate transporter"/>
    <property type="match status" value="1"/>
</dbReference>
<dbReference type="EMBL" id="CP049616">
    <property type="protein sequence ID" value="QII47081.1"/>
    <property type="molecule type" value="Genomic_DNA"/>
</dbReference>
<sequence>MFTPKYRAYTLFVLTAVYVFSFIDRQILVILQESIKEELSLSDTQLGLMSGFSFALFYVSFGLPIARLADKGNRRNIIALSLLIWSAMTALSGRASNFVHLLLARFGVGIGEAGCSPPAHSIISDLYPREKRGTAMAIYSMGISIGILVGFLGGGWINEYFGWRTAFLAIGLPGILLALLLRFTVKEPPRGLSDNKEIKEDSPDIGTVVKMLWNSTAFRYLALGASLSTYTLYTLNSWLPPFLNRIHHMGSGEIGTWLSLLFGIGGGLGYFFGGYLSDRLGRNNEKWYMILPAIGILSAIPFTALTLFSNQSWLALVSFALPVFSISMYLAPCIAMTHSIVGVRMRAFASAVLFFIINIIGLGCGPLITGVLSDLWHPSMGDESLRWALSTCLIAHLLAAFFYLKASRALKN</sequence>
<dbReference type="InterPro" id="IPR011701">
    <property type="entry name" value="MFS"/>
</dbReference>
<accession>A0A6G7J867</accession>
<dbReference type="InterPro" id="IPR020846">
    <property type="entry name" value="MFS_dom"/>
</dbReference>
<keyword evidence="2" id="KW-0813">Transport</keyword>
<evidence type="ECO:0000256" key="6">
    <source>
        <dbReference type="SAM" id="Phobius"/>
    </source>
</evidence>
<dbReference type="Pfam" id="PF07690">
    <property type="entry name" value="MFS_1"/>
    <property type="match status" value="1"/>
</dbReference>
<evidence type="ECO:0000313" key="9">
    <source>
        <dbReference type="Proteomes" id="UP000502928"/>
    </source>
</evidence>